<dbReference type="PROSITE" id="PS50842">
    <property type="entry name" value="EXPANSIN_EG45"/>
    <property type="match status" value="1"/>
</dbReference>
<dbReference type="SUPFAM" id="SSF50685">
    <property type="entry name" value="Barwin-like endoglucanases"/>
    <property type="match status" value="1"/>
</dbReference>
<evidence type="ECO:0000256" key="2">
    <source>
        <dbReference type="ARBA" id="ARBA00022525"/>
    </source>
</evidence>
<dbReference type="GO" id="GO:0005576">
    <property type="term" value="C:extracellular region"/>
    <property type="evidence" value="ECO:0007669"/>
    <property type="project" value="UniProtKB-SubCell"/>
</dbReference>
<keyword evidence="7" id="KW-1185">Reference proteome</keyword>
<dbReference type="PANTHER" id="PTHR31692:SF56">
    <property type="entry name" value="EXPANSIN-B2-RELATED"/>
    <property type="match status" value="1"/>
</dbReference>
<dbReference type="Gene3D" id="2.40.40.10">
    <property type="entry name" value="RlpA-like domain"/>
    <property type="match status" value="1"/>
</dbReference>
<proteinExistence type="inferred from homology"/>
<dbReference type="InterPro" id="IPR009009">
    <property type="entry name" value="RlpA-like_DPBB"/>
</dbReference>
<dbReference type="Gene3D" id="2.60.40.760">
    <property type="entry name" value="Expansin, cellulose-binding-like domain"/>
    <property type="match status" value="1"/>
</dbReference>
<feature type="domain" description="Expansin-like CBD" evidence="5">
    <location>
        <begin position="167"/>
        <end position="253"/>
    </location>
</feature>
<dbReference type="InterPro" id="IPR036749">
    <property type="entry name" value="Expansin_CBD_sf"/>
</dbReference>
<dbReference type="PANTHER" id="PTHR31692">
    <property type="entry name" value="EXPANSIN-B3"/>
    <property type="match status" value="1"/>
</dbReference>
<feature type="domain" description="Expansin-like EG45" evidence="4">
    <location>
        <begin position="47"/>
        <end position="155"/>
    </location>
</feature>
<evidence type="ECO:0000256" key="3">
    <source>
        <dbReference type="RuleBase" id="RU003460"/>
    </source>
</evidence>
<dbReference type="GO" id="GO:0009653">
    <property type="term" value="P:anatomical structure morphogenesis"/>
    <property type="evidence" value="ECO:0007669"/>
    <property type="project" value="UniProtKB-ARBA"/>
</dbReference>
<reference evidence="6 7" key="1">
    <citation type="journal article" date="2022" name="Nat. Genet.">
        <title>Improved pea reference genome and pan-genome highlight genomic features and evolutionary characteristics.</title>
        <authorList>
            <person name="Yang T."/>
            <person name="Liu R."/>
            <person name="Luo Y."/>
            <person name="Hu S."/>
            <person name="Wang D."/>
            <person name="Wang C."/>
            <person name="Pandey M.K."/>
            <person name="Ge S."/>
            <person name="Xu Q."/>
            <person name="Li N."/>
            <person name="Li G."/>
            <person name="Huang Y."/>
            <person name="Saxena R.K."/>
            <person name="Ji Y."/>
            <person name="Li M."/>
            <person name="Yan X."/>
            <person name="He Y."/>
            <person name="Liu Y."/>
            <person name="Wang X."/>
            <person name="Xiang C."/>
            <person name="Varshney R.K."/>
            <person name="Ding H."/>
            <person name="Gao S."/>
            <person name="Zong X."/>
        </authorList>
    </citation>
    <scope>NUCLEOTIDE SEQUENCE [LARGE SCALE GENOMIC DNA]</scope>
    <source>
        <strain evidence="6 7">cv. Zhongwan 6</strain>
    </source>
</reference>
<dbReference type="PRINTS" id="PR01225">
    <property type="entry name" value="EXPANSNFAMLY"/>
</dbReference>
<dbReference type="Pfam" id="PF01357">
    <property type="entry name" value="Expansin_C"/>
    <property type="match status" value="1"/>
</dbReference>
<comment type="similarity">
    <text evidence="3">Belongs to the expansin family.</text>
</comment>
<dbReference type="InterPro" id="IPR007112">
    <property type="entry name" value="Expansin/allergen_DPBB_dom"/>
</dbReference>
<dbReference type="PROSITE" id="PS50843">
    <property type="entry name" value="EXPANSIN_CBD"/>
    <property type="match status" value="1"/>
</dbReference>
<comment type="caution">
    <text evidence="6">The sequence shown here is derived from an EMBL/GenBank/DDBJ whole genome shotgun (WGS) entry which is preliminary data.</text>
</comment>
<accession>A0A9D4WPE1</accession>
<evidence type="ECO:0000259" key="4">
    <source>
        <dbReference type="PROSITE" id="PS50842"/>
    </source>
</evidence>
<dbReference type="PRINTS" id="PR00829">
    <property type="entry name" value="LOLP1ALLERGN"/>
</dbReference>
<dbReference type="SUPFAM" id="SSF49590">
    <property type="entry name" value="PHL pollen allergen"/>
    <property type="match status" value="1"/>
</dbReference>
<dbReference type="EMBL" id="JAMSHJ010000005">
    <property type="protein sequence ID" value="KAI5406619.1"/>
    <property type="molecule type" value="Genomic_DNA"/>
</dbReference>
<evidence type="ECO:0000259" key="5">
    <source>
        <dbReference type="PROSITE" id="PS50843"/>
    </source>
</evidence>
<evidence type="ECO:0000256" key="1">
    <source>
        <dbReference type="ARBA" id="ARBA00004613"/>
    </source>
</evidence>
<dbReference type="Gramene" id="Psat05G0309200-T1">
    <property type="protein sequence ID" value="KAI5406619.1"/>
    <property type="gene ID" value="KIW84_053092"/>
</dbReference>
<name>A0A9D4WPE1_PEA</name>
<dbReference type="Pfam" id="PF03330">
    <property type="entry name" value="DPBB_1"/>
    <property type="match status" value="1"/>
</dbReference>
<dbReference type="InterPro" id="IPR007118">
    <property type="entry name" value="Expan_Lol_pI"/>
</dbReference>
<dbReference type="InterPro" id="IPR005795">
    <property type="entry name" value="LolPI"/>
</dbReference>
<keyword evidence="2" id="KW-0964">Secreted</keyword>
<evidence type="ECO:0000313" key="6">
    <source>
        <dbReference type="EMBL" id="KAI5406619.1"/>
    </source>
</evidence>
<organism evidence="6 7">
    <name type="scientific">Pisum sativum</name>
    <name type="common">Garden pea</name>
    <name type="synonym">Lathyrus oleraceus</name>
    <dbReference type="NCBI Taxonomy" id="3888"/>
    <lineage>
        <taxon>Eukaryota</taxon>
        <taxon>Viridiplantae</taxon>
        <taxon>Streptophyta</taxon>
        <taxon>Embryophyta</taxon>
        <taxon>Tracheophyta</taxon>
        <taxon>Spermatophyta</taxon>
        <taxon>Magnoliopsida</taxon>
        <taxon>eudicotyledons</taxon>
        <taxon>Gunneridae</taxon>
        <taxon>Pentapetalae</taxon>
        <taxon>rosids</taxon>
        <taxon>fabids</taxon>
        <taxon>Fabales</taxon>
        <taxon>Fabaceae</taxon>
        <taxon>Papilionoideae</taxon>
        <taxon>50 kb inversion clade</taxon>
        <taxon>NPAAA clade</taxon>
        <taxon>Hologalegina</taxon>
        <taxon>IRL clade</taxon>
        <taxon>Fabeae</taxon>
        <taxon>Lathyrus</taxon>
    </lineage>
</organism>
<sequence>LILTNHIMNALLRCMISLDKDDDDDDDKWQKGTATHYGPPNGAGSTGGACGYGDTVEKYPINKMISAAGGSIFRGGKGCGSCYKVKCTENSECSGKYVRVTISDECGGCDKDHLDLSCTAFASLAKKGEENAKELLDAGRIKIQYKRVACNFGRSIAFLIDSGANPYHFIVQIQYQNGYGDIEKVELKHGHKSKVWVPMQHSWGARWFLSNNGVPLKPPFSIKLTQSGNGKSKTFKARKVIPKSWKPGQLYWSRSNL</sequence>
<evidence type="ECO:0000313" key="7">
    <source>
        <dbReference type="Proteomes" id="UP001058974"/>
    </source>
</evidence>
<feature type="non-terminal residue" evidence="6">
    <location>
        <position position="1"/>
    </location>
</feature>
<dbReference type="AlphaFoldDB" id="A0A9D4WPE1"/>
<protein>
    <submittedName>
        <fullName evidence="6">Uncharacterized protein</fullName>
    </submittedName>
</protein>
<comment type="subcellular location">
    <subcellularLocation>
        <location evidence="1">Secreted</location>
    </subcellularLocation>
</comment>
<dbReference type="Proteomes" id="UP001058974">
    <property type="component" value="Chromosome 5"/>
</dbReference>
<dbReference type="InterPro" id="IPR036908">
    <property type="entry name" value="RlpA-like_sf"/>
</dbReference>
<dbReference type="InterPro" id="IPR007117">
    <property type="entry name" value="Expansin_CBD"/>
</dbReference>
<gene>
    <name evidence="6" type="ORF">KIW84_053092</name>
</gene>